<sequence>MAKIGYIRVSTFDQNLDSQIERMNENKVEVIFEEKISGKDTNRPEFQKMLDFVRPGDEIYVTSLDRLGRNYDDIKDTVTYFKSKKVKISILDAEFLNFNTENDLLDTAMFDMFLSLLSYIAENEREKIKERQKQGVKIAKEAGRYKGRPTEYSKDGKNPQSRLVYQSIVEKLKQRVPIIEISKDTGVSRPTIYKIKSELND</sequence>
<dbReference type="PROSITE" id="PS51736">
    <property type="entry name" value="RECOMBINASES_3"/>
    <property type="match status" value="1"/>
</dbReference>
<evidence type="ECO:0000256" key="5">
    <source>
        <dbReference type="PROSITE-ProRule" id="PRU10137"/>
    </source>
</evidence>
<evidence type="ECO:0000256" key="1">
    <source>
        <dbReference type="ARBA" id="ARBA00009913"/>
    </source>
</evidence>
<accession>A0ABS3HWB7</accession>
<dbReference type="InterPro" id="IPR036162">
    <property type="entry name" value="Resolvase-like_N_sf"/>
</dbReference>
<dbReference type="Proteomes" id="UP000664857">
    <property type="component" value="Unassembled WGS sequence"/>
</dbReference>
<dbReference type="PANTHER" id="PTHR30461:SF26">
    <property type="entry name" value="RESOLVASE HOMOLOG YNEB"/>
    <property type="match status" value="1"/>
</dbReference>
<dbReference type="Gene3D" id="3.40.50.1390">
    <property type="entry name" value="Resolvase, N-terminal catalytic domain"/>
    <property type="match status" value="1"/>
</dbReference>
<dbReference type="SMART" id="SM00857">
    <property type="entry name" value="Resolvase"/>
    <property type="match status" value="1"/>
</dbReference>
<evidence type="ECO:0000256" key="2">
    <source>
        <dbReference type="ARBA" id="ARBA00022908"/>
    </source>
</evidence>
<dbReference type="EMBL" id="JAFLVX010000046">
    <property type="protein sequence ID" value="MBO0477971.1"/>
    <property type="molecule type" value="Genomic_DNA"/>
</dbReference>
<keyword evidence="4" id="KW-0233">DNA recombination</keyword>
<evidence type="ECO:0000313" key="7">
    <source>
        <dbReference type="EMBL" id="MBO0477971.1"/>
    </source>
</evidence>
<dbReference type="Gene3D" id="1.10.10.60">
    <property type="entry name" value="Homeodomain-like"/>
    <property type="match status" value="1"/>
</dbReference>
<dbReference type="PROSITE" id="PS00397">
    <property type="entry name" value="RECOMBINASES_1"/>
    <property type="match status" value="1"/>
</dbReference>
<dbReference type="InterPro" id="IPR050639">
    <property type="entry name" value="SSR_resolvase"/>
</dbReference>
<gene>
    <name evidence="7" type="ORF">DOK76_12935</name>
</gene>
<dbReference type="CDD" id="cd03768">
    <property type="entry name" value="SR_ResInv"/>
    <property type="match status" value="1"/>
</dbReference>
<evidence type="ECO:0000256" key="4">
    <source>
        <dbReference type="ARBA" id="ARBA00023172"/>
    </source>
</evidence>
<organism evidence="7 8">
    <name type="scientific">Candidatus Vagococcus giribetii</name>
    <dbReference type="NCBI Taxonomy" id="2230876"/>
    <lineage>
        <taxon>Bacteria</taxon>
        <taxon>Bacillati</taxon>
        <taxon>Bacillota</taxon>
        <taxon>Bacilli</taxon>
        <taxon>Lactobacillales</taxon>
        <taxon>Enterococcaceae</taxon>
        <taxon>Vagococcus</taxon>
    </lineage>
</organism>
<proteinExistence type="inferred from homology"/>
<dbReference type="Pfam" id="PF00239">
    <property type="entry name" value="Resolvase"/>
    <property type="match status" value="1"/>
</dbReference>
<evidence type="ECO:0000256" key="3">
    <source>
        <dbReference type="ARBA" id="ARBA00023125"/>
    </source>
</evidence>
<comment type="similarity">
    <text evidence="1">Belongs to the site-specific recombinase resolvase family.</text>
</comment>
<evidence type="ECO:0000259" key="6">
    <source>
        <dbReference type="PROSITE" id="PS51736"/>
    </source>
</evidence>
<keyword evidence="3" id="KW-0238">DNA-binding</keyword>
<dbReference type="SUPFAM" id="SSF53041">
    <property type="entry name" value="Resolvase-like"/>
    <property type="match status" value="1"/>
</dbReference>
<protein>
    <submittedName>
        <fullName evidence="7">Recombinase family protein</fullName>
    </submittedName>
</protein>
<feature type="active site" description="O-(5'-phospho-DNA)-serine intermediate" evidence="5">
    <location>
        <position position="10"/>
    </location>
</feature>
<dbReference type="PANTHER" id="PTHR30461">
    <property type="entry name" value="DNA-INVERTASE FROM LAMBDOID PROPHAGE"/>
    <property type="match status" value="1"/>
</dbReference>
<comment type="caution">
    <text evidence="7">The sequence shown here is derived from an EMBL/GenBank/DDBJ whole genome shotgun (WGS) entry which is preliminary data.</text>
</comment>
<feature type="domain" description="Resolvase/invertase-type recombinase catalytic" evidence="6">
    <location>
        <begin position="2"/>
        <end position="143"/>
    </location>
</feature>
<dbReference type="RefSeq" id="WP_206968428.1">
    <property type="nucleotide sequence ID" value="NZ_JAFLVX010000046.1"/>
</dbReference>
<name>A0ABS3HWB7_9ENTE</name>
<reference evidence="7 8" key="1">
    <citation type="submission" date="2021-03" db="EMBL/GenBank/DDBJ databases">
        <title>Enterococcal diversity collection.</title>
        <authorList>
            <person name="Gilmore M.S."/>
            <person name="Schwartzman J."/>
            <person name="Van Tyne D."/>
            <person name="Martin M."/>
            <person name="Earl A.M."/>
            <person name="Manson A.L."/>
            <person name="Straub T."/>
            <person name="Salamzade R."/>
            <person name="Saavedra J."/>
            <person name="Lebreton F."/>
            <person name="Prichula J."/>
            <person name="Schaufler K."/>
            <person name="Gaca A."/>
            <person name="Sgardioli B."/>
            <person name="Wagenaar J."/>
            <person name="Strong T."/>
        </authorList>
    </citation>
    <scope>NUCLEOTIDE SEQUENCE [LARGE SCALE GENOMIC DNA]</scope>
    <source>
        <strain evidence="7 8">DIV0080</strain>
    </source>
</reference>
<evidence type="ECO:0000313" key="8">
    <source>
        <dbReference type="Proteomes" id="UP000664857"/>
    </source>
</evidence>
<keyword evidence="8" id="KW-1185">Reference proteome</keyword>
<keyword evidence="2" id="KW-0229">DNA integration</keyword>
<dbReference type="InterPro" id="IPR006118">
    <property type="entry name" value="Recombinase_CS"/>
</dbReference>
<dbReference type="InterPro" id="IPR006119">
    <property type="entry name" value="Resolv_N"/>
</dbReference>